<feature type="chain" id="PRO_5030808570" evidence="1">
    <location>
        <begin position="21"/>
        <end position="337"/>
    </location>
</feature>
<organism evidence="2">
    <name type="scientific">Timema monikensis</name>
    <dbReference type="NCBI Taxonomy" id="170555"/>
    <lineage>
        <taxon>Eukaryota</taxon>
        <taxon>Metazoa</taxon>
        <taxon>Ecdysozoa</taxon>
        <taxon>Arthropoda</taxon>
        <taxon>Hexapoda</taxon>
        <taxon>Insecta</taxon>
        <taxon>Pterygota</taxon>
        <taxon>Neoptera</taxon>
        <taxon>Polyneoptera</taxon>
        <taxon>Phasmatodea</taxon>
        <taxon>Timematodea</taxon>
        <taxon>Timematoidea</taxon>
        <taxon>Timematidae</taxon>
        <taxon>Timema</taxon>
    </lineage>
</organism>
<protein>
    <submittedName>
        <fullName evidence="2">Uncharacterized protein</fullName>
    </submittedName>
</protein>
<name>A0A7R9HT69_9NEOP</name>
<reference evidence="2" key="1">
    <citation type="submission" date="2020-11" db="EMBL/GenBank/DDBJ databases">
        <authorList>
            <person name="Tran Van P."/>
        </authorList>
    </citation>
    <scope>NUCLEOTIDE SEQUENCE</scope>
</reference>
<dbReference type="EMBL" id="OB797340">
    <property type="protein sequence ID" value="CAD7434265.1"/>
    <property type="molecule type" value="Genomic_DNA"/>
</dbReference>
<proteinExistence type="predicted"/>
<evidence type="ECO:0000313" key="2">
    <source>
        <dbReference type="EMBL" id="CAD7434265.1"/>
    </source>
</evidence>
<sequence length="337" mass="37098">MVYLRFATLIVYAAVGPACSHCLRWLRSLFSLSPSLSSSSWLSTSETGSGPACPVCGPACPECGPACPVCGPACLVCGPACPVCGPVCLVCGPACPECVDLRVQCVWTCVSSVWTGVCVSRVIAVYRVRDKCWTKYTGDVDIYCYCVNEHCFHWFYNLILSINIASSHRDSIVTHCTVDLAKAKRDNAKITGYGGGKDKVFDEVDQEIFEILKSNVVVLDGLGLPESQSEDIKITELVLEPGNSDPQCSLNSPSDNYNRKRKFISLSEKKEEKLSVSAKREALKIKLLETELYYKKLKCLELEKKLGLPPSNITDEIIQEKLFTIDVSTDFVCEMLD</sequence>
<dbReference type="AlphaFoldDB" id="A0A7R9HT69"/>
<keyword evidence="1" id="KW-0732">Signal</keyword>
<feature type="signal peptide" evidence="1">
    <location>
        <begin position="1"/>
        <end position="20"/>
    </location>
</feature>
<gene>
    <name evidence="2" type="ORF">TMSB3V08_LOCUS10918</name>
</gene>
<accession>A0A7R9HT69</accession>
<evidence type="ECO:0000256" key="1">
    <source>
        <dbReference type="SAM" id="SignalP"/>
    </source>
</evidence>